<dbReference type="GO" id="GO:0098858">
    <property type="term" value="C:actin-based cell projection"/>
    <property type="evidence" value="ECO:0007669"/>
    <property type="project" value="TreeGrafter"/>
</dbReference>
<name>A0AAN8D1E6_CHAGU</name>
<evidence type="ECO:0000256" key="2">
    <source>
        <dbReference type="SAM" id="MobiDB-lite"/>
    </source>
</evidence>
<organism evidence="3 4">
    <name type="scientific">Champsocephalus gunnari</name>
    <name type="common">Mackerel icefish</name>
    <dbReference type="NCBI Taxonomy" id="52237"/>
    <lineage>
        <taxon>Eukaryota</taxon>
        <taxon>Metazoa</taxon>
        <taxon>Chordata</taxon>
        <taxon>Craniata</taxon>
        <taxon>Vertebrata</taxon>
        <taxon>Euteleostomi</taxon>
        <taxon>Actinopterygii</taxon>
        <taxon>Neopterygii</taxon>
        <taxon>Teleostei</taxon>
        <taxon>Neoteleostei</taxon>
        <taxon>Acanthomorphata</taxon>
        <taxon>Eupercaria</taxon>
        <taxon>Perciformes</taxon>
        <taxon>Notothenioidei</taxon>
        <taxon>Channichthyidae</taxon>
        <taxon>Champsocephalus</taxon>
    </lineage>
</organism>
<dbReference type="EMBL" id="JAURVH010001527">
    <property type="protein sequence ID" value="KAK5914641.1"/>
    <property type="molecule type" value="Genomic_DNA"/>
</dbReference>
<keyword evidence="4" id="KW-1185">Reference proteome</keyword>
<reference evidence="3 4" key="1">
    <citation type="journal article" date="2023" name="Mol. Biol. Evol.">
        <title>Genomics of Secondarily Temperate Adaptation in the Only Non-Antarctic Icefish.</title>
        <authorList>
            <person name="Rivera-Colon A.G."/>
            <person name="Rayamajhi N."/>
            <person name="Minhas B.F."/>
            <person name="Madrigal G."/>
            <person name="Bilyk K.T."/>
            <person name="Yoon V."/>
            <person name="Hune M."/>
            <person name="Gregory S."/>
            <person name="Cheng C.H.C."/>
            <person name="Catchen J.M."/>
        </authorList>
    </citation>
    <scope>NUCLEOTIDE SEQUENCE [LARGE SCALE GENOMIC DNA]</scope>
    <source>
        <tissue evidence="3">White muscle</tissue>
    </source>
</reference>
<comment type="caution">
    <text evidence="3">The sequence shown here is derived from an EMBL/GenBank/DDBJ whole genome shotgun (WGS) entry which is preliminary data.</text>
</comment>
<sequence length="157" mass="17821">MRDGERETQRERDTERERETDRERERETRERRTGSIRASTVAVSSGFSISLQFPMKEQSFEDEVMRILEETPSARKALLENHENLLRVADYCCSNYLQAGDGSLKALEETKNFTTQSLASVAYQISSLAGSVLSLLDAQTNQLRHMESSINLIGQVS</sequence>
<comment type="similarity">
    <text evidence="1">Belongs to the ABI family.</text>
</comment>
<dbReference type="Proteomes" id="UP001331515">
    <property type="component" value="Unassembled WGS sequence"/>
</dbReference>
<gene>
    <name evidence="3" type="ORF">CgunFtcFv8_009065</name>
</gene>
<proteinExistence type="inferred from homology"/>
<dbReference type="InterPro" id="IPR028457">
    <property type="entry name" value="ABI"/>
</dbReference>
<dbReference type="PANTHER" id="PTHR10460">
    <property type="entry name" value="ABL INTERACTOR FAMILY MEMBER"/>
    <property type="match status" value="1"/>
</dbReference>
<feature type="region of interest" description="Disordered" evidence="2">
    <location>
        <begin position="1"/>
        <end position="37"/>
    </location>
</feature>
<evidence type="ECO:0000313" key="4">
    <source>
        <dbReference type="Proteomes" id="UP001331515"/>
    </source>
</evidence>
<dbReference type="GO" id="GO:0001764">
    <property type="term" value="P:neuron migration"/>
    <property type="evidence" value="ECO:0007669"/>
    <property type="project" value="TreeGrafter"/>
</dbReference>
<dbReference type="GO" id="GO:0035591">
    <property type="term" value="F:signaling adaptor activity"/>
    <property type="evidence" value="ECO:0007669"/>
    <property type="project" value="TreeGrafter"/>
</dbReference>
<protein>
    <submittedName>
        <fullName evidence="3">Uncharacterized protein</fullName>
    </submittedName>
</protein>
<dbReference type="GO" id="GO:0030027">
    <property type="term" value="C:lamellipodium"/>
    <property type="evidence" value="ECO:0007669"/>
    <property type="project" value="TreeGrafter"/>
</dbReference>
<dbReference type="PANTHER" id="PTHR10460:SF60">
    <property type="entry name" value="ABI GENE FAMILY MEMBER 3"/>
    <property type="match status" value="1"/>
</dbReference>
<evidence type="ECO:0000256" key="1">
    <source>
        <dbReference type="ARBA" id="ARBA00010020"/>
    </source>
</evidence>
<dbReference type="GO" id="GO:0031209">
    <property type="term" value="C:SCAR complex"/>
    <property type="evidence" value="ECO:0007669"/>
    <property type="project" value="TreeGrafter"/>
</dbReference>
<dbReference type="GO" id="GO:0017124">
    <property type="term" value="F:SH3 domain binding"/>
    <property type="evidence" value="ECO:0007669"/>
    <property type="project" value="TreeGrafter"/>
</dbReference>
<accession>A0AAN8D1E6</accession>
<dbReference type="Gene3D" id="6.10.140.1620">
    <property type="match status" value="1"/>
</dbReference>
<feature type="compositionally biased region" description="Basic and acidic residues" evidence="2">
    <location>
        <begin position="1"/>
        <end position="33"/>
    </location>
</feature>
<evidence type="ECO:0000313" key="3">
    <source>
        <dbReference type="EMBL" id="KAK5914641.1"/>
    </source>
</evidence>
<dbReference type="AlphaFoldDB" id="A0AAN8D1E6"/>